<keyword evidence="1" id="KW-0472">Membrane</keyword>
<feature type="transmembrane region" description="Helical" evidence="1">
    <location>
        <begin position="12"/>
        <end position="37"/>
    </location>
</feature>
<accession>A0A2T0BEI3</accession>
<reference evidence="2 3" key="1">
    <citation type="submission" date="2018-03" db="EMBL/GenBank/DDBJ databases">
        <title>Genome sequence of Clostridium vincentii DSM 10228.</title>
        <authorList>
            <person name="Poehlein A."/>
            <person name="Daniel R."/>
        </authorList>
    </citation>
    <scope>NUCLEOTIDE SEQUENCE [LARGE SCALE GENOMIC DNA]</scope>
    <source>
        <strain evidence="2 3">DSM 10228</strain>
    </source>
</reference>
<gene>
    <name evidence="2" type="ORF">CLVI_19130</name>
</gene>
<dbReference type="AlphaFoldDB" id="A0A2T0BEI3"/>
<dbReference type="EMBL" id="PVXQ01000018">
    <property type="protein sequence ID" value="PRR82253.1"/>
    <property type="molecule type" value="Genomic_DNA"/>
</dbReference>
<keyword evidence="3" id="KW-1185">Reference proteome</keyword>
<protein>
    <submittedName>
        <fullName evidence="2">Uncharacterized protein</fullName>
    </submittedName>
</protein>
<feature type="transmembrane region" description="Helical" evidence="1">
    <location>
        <begin position="57"/>
        <end position="76"/>
    </location>
</feature>
<dbReference type="OrthoDB" id="9791488at2"/>
<keyword evidence="1" id="KW-0812">Transmembrane</keyword>
<feature type="transmembrane region" description="Helical" evidence="1">
    <location>
        <begin position="97"/>
        <end position="115"/>
    </location>
</feature>
<proteinExistence type="predicted"/>
<evidence type="ECO:0000313" key="2">
    <source>
        <dbReference type="EMBL" id="PRR82253.1"/>
    </source>
</evidence>
<dbReference type="Proteomes" id="UP000239471">
    <property type="component" value="Unassembled WGS sequence"/>
</dbReference>
<organism evidence="2 3">
    <name type="scientific">Clostridium vincentii</name>
    <dbReference type="NCBI Taxonomy" id="52704"/>
    <lineage>
        <taxon>Bacteria</taxon>
        <taxon>Bacillati</taxon>
        <taxon>Bacillota</taxon>
        <taxon>Clostridia</taxon>
        <taxon>Eubacteriales</taxon>
        <taxon>Clostridiaceae</taxon>
        <taxon>Clostridium</taxon>
    </lineage>
</organism>
<dbReference type="RefSeq" id="WP_106059889.1">
    <property type="nucleotide sequence ID" value="NZ_PVXQ01000018.1"/>
</dbReference>
<evidence type="ECO:0000313" key="3">
    <source>
        <dbReference type="Proteomes" id="UP000239471"/>
    </source>
</evidence>
<sequence>MKNLKEFSKEIVAIILILVVSLVVFLLFFISFSWIQGNLFIPEEFTIWGVRAPYDKIVSVIECIIFFGLISAYFKMKKRKTGKEALMYASRIEFSKSIKIIGAIVMLYLYFINIMCIKDEMITLRSTFSPLGKEYSLQDVKKVETGFNSNKKFLGSSKGTFYYIIILNDGKKIDINNFSSEGKKYEEDTYSAIEEIDKRIMESNSELVKTSSLDYSEYAVLDQQYMDRFERIINN</sequence>
<comment type="caution">
    <text evidence="2">The sequence shown here is derived from an EMBL/GenBank/DDBJ whole genome shotgun (WGS) entry which is preliminary data.</text>
</comment>
<keyword evidence="1" id="KW-1133">Transmembrane helix</keyword>
<name>A0A2T0BEI3_9CLOT</name>
<evidence type="ECO:0000256" key="1">
    <source>
        <dbReference type="SAM" id="Phobius"/>
    </source>
</evidence>